<evidence type="ECO:0000256" key="4">
    <source>
        <dbReference type="SAM" id="MobiDB-lite"/>
    </source>
</evidence>
<dbReference type="Proteomes" id="UP000615326">
    <property type="component" value="Unassembled WGS sequence"/>
</dbReference>
<keyword evidence="6" id="KW-1185">Reference proteome</keyword>
<organism evidence="5 6">
    <name type="scientific">Acetobacter fallax</name>
    <dbReference type="NCBI Taxonomy" id="1737473"/>
    <lineage>
        <taxon>Bacteria</taxon>
        <taxon>Pseudomonadati</taxon>
        <taxon>Pseudomonadota</taxon>
        <taxon>Alphaproteobacteria</taxon>
        <taxon>Acetobacterales</taxon>
        <taxon>Acetobacteraceae</taxon>
        <taxon>Acetobacter</taxon>
    </lineage>
</organism>
<dbReference type="EMBL" id="WOSW01000033">
    <property type="protein sequence ID" value="NHO33610.1"/>
    <property type="molecule type" value="Genomic_DNA"/>
</dbReference>
<accession>A0ABX0KB29</accession>
<protein>
    <recommendedName>
        <fullName evidence="2">Protein-L-isoaspartate O-methyltransferase</fullName>
    </recommendedName>
    <alternativeName>
        <fullName evidence="3">Protein L-isoaspartyl methyltransferase</fullName>
    </alternativeName>
</protein>
<dbReference type="Gene3D" id="3.40.50.150">
    <property type="entry name" value="Vaccinia Virus protein VP39"/>
    <property type="match status" value="1"/>
</dbReference>
<evidence type="ECO:0000256" key="2">
    <source>
        <dbReference type="ARBA" id="ARBA00013346"/>
    </source>
</evidence>
<evidence type="ECO:0000256" key="1">
    <source>
        <dbReference type="ARBA" id="ARBA00005369"/>
    </source>
</evidence>
<dbReference type="InterPro" id="IPR000682">
    <property type="entry name" value="PCMT"/>
</dbReference>
<dbReference type="Pfam" id="PF01135">
    <property type="entry name" value="PCMT"/>
    <property type="match status" value="1"/>
</dbReference>
<sequence>MSQTQSQTAESSRSPLIASLPSDHSEFSEIRQRMVDDQVRPLEVNDPRIITAMRNLPRELAVPPAERGFAYADRTLPLGNGRYLLQPMLTARIVQTARIAAGERVLIVAAGTGYLASVVASLNAHVVALESEAELVRQGHAYTDVTAPGIIWHQGPLAEGAPENAPYDIIIFDGAIREIPSFCVTQLAADGRIVGMMGKSGDICSAFLAEPDRAGTANGAAGTFEGWATRLSFDAPAPLIQELLPIPAFAF</sequence>
<dbReference type="CDD" id="cd02440">
    <property type="entry name" value="AdoMet_MTases"/>
    <property type="match status" value="1"/>
</dbReference>
<dbReference type="PANTHER" id="PTHR11579">
    <property type="entry name" value="PROTEIN-L-ISOASPARTATE O-METHYLTRANSFERASE"/>
    <property type="match status" value="1"/>
</dbReference>
<name>A0ABX0KB29_9PROT</name>
<dbReference type="RefSeq" id="WP_173578118.1">
    <property type="nucleotide sequence ID" value="NZ_WOSW01000033.1"/>
</dbReference>
<evidence type="ECO:0000256" key="3">
    <source>
        <dbReference type="ARBA" id="ARBA00030757"/>
    </source>
</evidence>
<evidence type="ECO:0000313" key="5">
    <source>
        <dbReference type="EMBL" id="NHO33610.1"/>
    </source>
</evidence>
<dbReference type="SUPFAM" id="SSF53335">
    <property type="entry name" value="S-adenosyl-L-methionine-dependent methyltransferases"/>
    <property type="match status" value="1"/>
</dbReference>
<evidence type="ECO:0000313" key="6">
    <source>
        <dbReference type="Proteomes" id="UP000615326"/>
    </source>
</evidence>
<comment type="similarity">
    <text evidence="1">Belongs to the methyltransferase superfamily. L-isoaspartyl/D-aspartyl protein methyltransferase family.</text>
</comment>
<proteinExistence type="inferred from homology"/>
<comment type="caution">
    <text evidence="5">The sequence shown here is derived from an EMBL/GenBank/DDBJ whole genome shotgun (WGS) entry which is preliminary data.</text>
</comment>
<feature type="compositionally biased region" description="Polar residues" evidence="4">
    <location>
        <begin position="1"/>
        <end position="14"/>
    </location>
</feature>
<feature type="region of interest" description="Disordered" evidence="4">
    <location>
        <begin position="1"/>
        <end position="25"/>
    </location>
</feature>
<gene>
    <name evidence="5" type="ORF">GOB84_13800</name>
</gene>
<dbReference type="InterPro" id="IPR029063">
    <property type="entry name" value="SAM-dependent_MTases_sf"/>
</dbReference>
<dbReference type="PANTHER" id="PTHR11579:SF18">
    <property type="entry name" value="PROTEIN-L-ISOASPARTATE O-METHYLTRANSFERASE"/>
    <property type="match status" value="1"/>
</dbReference>
<reference evidence="5 6" key="1">
    <citation type="journal article" date="2020" name="Int. J. Syst. Evol. Microbiol.">
        <title>Novel acetic acid bacteria from cider fermentations: Acetobacter conturbans sp. nov. and Acetobacter fallax sp. nov.</title>
        <authorList>
            <person name="Sombolestani A.S."/>
            <person name="Cleenwerck I."/>
            <person name="Cnockaert M."/>
            <person name="Borremans W."/>
            <person name="Wieme A.D."/>
            <person name="De Vuyst L."/>
            <person name="Vandamme P."/>
        </authorList>
    </citation>
    <scope>NUCLEOTIDE SEQUENCE [LARGE SCALE GENOMIC DNA]</scope>
    <source>
        <strain evidence="5 6">LMG 1637</strain>
    </source>
</reference>